<dbReference type="EMBL" id="JAOTPO010000023">
    <property type="protein sequence ID" value="MDE5415951.1"/>
    <property type="molecule type" value="Genomic_DNA"/>
</dbReference>
<dbReference type="InterPro" id="IPR014966">
    <property type="entry name" value="FRG-dom"/>
</dbReference>
<dbReference type="RefSeq" id="WP_275120538.1">
    <property type="nucleotide sequence ID" value="NZ_JAOTPO010000023.1"/>
</dbReference>
<gene>
    <name evidence="2" type="ORF">N7Z68_21605</name>
</gene>
<evidence type="ECO:0000259" key="1">
    <source>
        <dbReference type="SMART" id="SM00901"/>
    </source>
</evidence>
<evidence type="ECO:0000313" key="2">
    <source>
        <dbReference type="EMBL" id="MDE5415951.1"/>
    </source>
</evidence>
<dbReference type="Pfam" id="PF08867">
    <property type="entry name" value="FRG"/>
    <property type="match status" value="1"/>
</dbReference>
<dbReference type="Proteomes" id="UP001148125">
    <property type="component" value="Unassembled WGS sequence"/>
</dbReference>
<proteinExistence type="predicted"/>
<keyword evidence="3" id="KW-1185">Reference proteome</keyword>
<organism evidence="2 3">
    <name type="scientific">Alkalihalobacterium chitinilyticum</name>
    <dbReference type="NCBI Taxonomy" id="2980103"/>
    <lineage>
        <taxon>Bacteria</taxon>
        <taxon>Bacillati</taxon>
        <taxon>Bacillota</taxon>
        <taxon>Bacilli</taxon>
        <taxon>Bacillales</taxon>
        <taxon>Bacillaceae</taxon>
        <taxon>Alkalihalobacterium</taxon>
    </lineage>
</organism>
<comment type="caution">
    <text evidence="2">The sequence shown here is derived from an EMBL/GenBank/DDBJ whole genome shotgun (WGS) entry which is preliminary data.</text>
</comment>
<evidence type="ECO:0000313" key="3">
    <source>
        <dbReference type="Proteomes" id="UP001148125"/>
    </source>
</evidence>
<dbReference type="SMART" id="SM00901">
    <property type="entry name" value="FRG"/>
    <property type="match status" value="1"/>
</dbReference>
<feature type="domain" description="FRG" evidence="1">
    <location>
        <begin position="21"/>
        <end position="136"/>
    </location>
</feature>
<accession>A0ABT5VL47</accession>
<sequence>MWKEIKIESWHEFNDVISHLHYNEWIFRGQRNSDWDLQSSLFREVQKIYNQPTNADCVTIENKMVNEFYSSAHLYSSLEFQVPSKESEKDWVNFRLEPLSVMQDYGTPTRLLDWTRSPYIAAFFALDGAEDNFSIYALNVRELEKYDNDRYGDDFYQYKQAIFDPETISELFIFRYDPYQKNERLRIQQGVFLVPSVINKTMDEILKVYNINDNKLNGKDVTYKLIFNKENLQDYWYKLAQMNITHETIYPGLEGFCRSLKLHILL</sequence>
<protein>
    <submittedName>
        <fullName evidence="2">FRG domain-containing protein</fullName>
    </submittedName>
</protein>
<name>A0ABT5VL47_9BACI</name>
<reference evidence="2" key="1">
    <citation type="submission" date="2024-05" db="EMBL/GenBank/DDBJ databases">
        <title>Alkalihalobacillus sp. strain MEB203 novel alkaliphilic bacterium from Lonar Lake, India.</title>
        <authorList>
            <person name="Joshi A."/>
            <person name="Thite S."/>
            <person name="Mengade P."/>
        </authorList>
    </citation>
    <scope>NUCLEOTIDE SEQUENCE</scope>
    <source>
        <strain evidence="2">MEB 203</strain>
    </source>
</reference>